<dbReference type="STRING" id="1121416.SAMN02745220_02668"/>
<dbReference type="EMBL" id="FRFE01000012">
    <property type="protein sequence ID" value="SHO49066.1"/>
    <property type="molecule type" value="Genomic_DNA"/>
</dbReference>
<dbReference type="PANTHER" id="PTHR42709">
    <property type="entry name" value="ALKALINE PHOSPHATASE LIKE PROTEIN"/>
    <property type="match status" value="1"/>
</dbReference>
<dbReference type="AlphaFoldDB" id="A0A1M7Y933"/>
<evidence type="ECO:0000256" key="1">
    <source>
        <dbReference type="SAM" id="Phobius"/>
    </source>
</evidence>
<gene>
    <name evidence="3" type="ORF">SAMN02745220_02668</name>
</gene>
<dbReference type="InterPro" id="IPR032816">
    <property type="entry name" value="VTT_dom"/>
</dbReference>
<organism evidence="3 4">
    <name type="scientific">Desulfopila aestuarii DSM 18488</name>
    <dbReference type="NCBI Taxonomy" id="1121416"/>
    <lineage>
        <taxon>Bacteria</taxon>
        <taxon>Pseudomonadati</taxon>
        <taxon>Thermodesulfobacteriota</taxon>
        <taxon>Desulfobulbia</taxon>
        <taxon>Desulfobulbales</taxon>
        <taxon>Desulfocapsaceae</taxon>
        <taxon>Desulfopila</taxon>
    </lineage>
</organism>
<dbReference type="RefSeq" id="WP_073613953.1">
    <property type="nucleotide sequence ID" value="NZ_FRFE01000012.1"/>
</dbReference>
<reference evidence="3 4" key="1">
    <citation type="submission" date="2016-12" db="EMBL/GenBank/DDBJ databases">
        <authorList>
            <person name="Song W.-J."/>
            <person name="Kurnit D.M."/>
        </authorList>
    </citation>
    <scope>NUCLEOTIDE SEQUENCE [LARGE SCALE GENOMIC DNA]</scope>
    <source>
        <strain evidence="3 4">DSM 18488</strain>
    </source>
</reference>
<feature type="transmembrane region" description="Helical" evidence="1">
    <location>
        <begin position="117"/>
        <end position="138"/>
    </location>
</feature>
<feature type="domain" description="VTT" evidence="2">
    <location>
        <begin position="31"/>
        <end position="136"/>
    </location>
</feature>
<proteinExistence type="predicted"/>
<dbReference type="OrthoDB" id="5419086at2"/>
<protein>
    <submittedName>
        <fullName evidence="3">Membrane protein YqaA, SNARE-associated domain</fullName>
    </submittedName>
</protein>
<evidence type="ECO:0000259" key="2">
    <source>
        <dbReference type="Pfam" id="PF09335"/>
    </source>
</evidence>
<keyword evidence="1" id="KW-0472">Membrane</keyword>
<dbReference type="InterPro" id="IPR051311">
    <property type="entry name" value="DedA_domain"/>
</dbReference>
<name>A0A1M7Y933_9BACT</name>
<feature type="transmembrane region" description="Helical" evidence="1">
    <location>
        <begin position="40"/>
        <end position="62"/>
    </location>
</feature>
<dbReference type="PANTHER" id="PTHR42709:SF4">
    <property type="entry name" value="INNER MEMBRANE PROTEIN YQAA"/>
    <property type="match status" value="1"/>
</dbReference>
<dbReference type="Proteomes" id="UP000184603">
    <property type="component" value="Unassembled WGS sequence"/>
</dbReference>
<dbReference type="Pfam" id="PF09335">
    <property type="entry name" value="VTT_dom"/>
    <property type="match status" value="1"/>
</dbReference>
<sequence length="142" mass="16168">MTGYLLLFVASFLAATIVPFSSEAILYGLLKQGEPSWNLIIVATCGNTLGAAVNWVLGRYLLHYKDRRWFYFSEDQLTRMQMRFRKYGVWSLLFSWLPLGGDILTCVAGVMRVPFMVFLPLVAIGKGLRYIVVFYLSLIPLT</sequence>
<feature type="transmembrane region" description="Helical" evidence="1">
    <location>
        <begin position="87"/>
        <end position="111"/>
    </location>
</feature>
<evidence type="ECO:0000313" key="3">
    <source>
        <dbReference type="EMBL" id="SHO49066.1"/>
    </source>
</evidence>
<keyword evidence="1" id="KW-0812">Transmembrane</keyword>
<keyword evidence="4" id="KW-1185">Reference proteome</keyword>
<evidence type="ECO:0000313" key="4">
    <source>
        <dbReference type="Proteomes" id="UP000184603"/>
    </source>
</evidence>
<keyword evidence="1" id="KW-1133">Transmembrane helix</keyword>
<accession>A0A1M7Y933</accession>